<proteinExistence type="predicted"/>
<organism evidence="7 8">
    <name type="scientific">Paracoccus simplex</name>
    <dbReference type="NCBI Taxonomy" id="2086346"/>
    <lineage>
        <taxon>Bacteria</taxon>
        <taxon>Pseudomonadati</taxon>
        <taxon>Pseudomonadota</taxon>
        <taxon>Alphaproteobacteria</taxon>
        <taxon>Rhodobacterales</taxon>
        <taxon>Paracoccaceae</taxon>
        <taxon>Paracoccus</taxon>
    </lineage>
</organism>
<dbReference type="InterPro" id="IPR049453">
    <property type="entry name" value="Memb_transporter_dom"/>
</dbReference>
<keyword evidence="2 5" id="KW-0812">Transmembrane</keyword>
<gene>
    <name evidence="7" type="ORF">ACFOMP_06660</name>
</gene>
<feature type="transmembrane region" description="Helical" evidence="5">
    <location>
        <begin position="68"/>
        <end position="86"/>
    </location>
</feature>
<evidence type="ECO:0000256" key="1">
    <source>
        <dbReference type="ARBA" id="ARBA00004141"/>
    </source>
</evidence>
<accession>A0ABV7RZ02</accession>
<keyword evidence="3 5" id="KW-1133">Transmembrane helix</keyword>
<feature type="transmembrane region" description="Helical" evidence="5">
    <location>
        <begin position="218"/>
        <end position="248"/>
    </location>
</feature>
<dbReference type="EMBL" id="JBHRXE010000013">
    <property type="protein sequence ID" value="MFC3569130.1"/>
    <property type="molecule type" value="Genomic_DNA"/>
</dbReference>
<keyword evidence="4 5" id="KW-0472">Membrane</keyword>
<dbReference type="Pfam" id="PF13515">
    <property type="entry name" value="FUSC_2"/>
    <property type="match status" value="1"/>
</dbReference>
<reference evidence="8" key="1">
    <citation type="journal article" date="2019" name="Int. J. Syst. Evol. Microbiol.">
        <title>The Global Catalogue of Microorganisms (GCM) 10K type strain sequencing project: providing services to taxonomists for standard genome sequencing and annotation.</title>
        <authorList>
            <consortium name="The Broad Institute Genomics Platform"/>
            <consortium name="The Broad Institute Genome Sequencing Center for Infectious Disease"/>
            <person name="Wu L."/>
            <person name="Ma J."/>
        </authorList>
    </citation>
    <scope>NUCLEOTIDE SEQUENCE [LARGE SCALE GENOMIC DNA]</scope>
    <source>
        <strain evidence="8">VKM B-3226</strain>
    </source>
</reference>
<dbReference type="RefSeq" id="WP_379028735.1">
    <property type="nucleotide sequence ID" value="NZ_JBHRXE010000013.1"/>
</dbReference>
<evidence type="ECO:0000313" key="8">
    <source>
        <dbReference type="Proteomes" id="UP001595596"/>
    </source>
</evidence>
<feature type="transmembrane region" description="Helical" evidence="5">
    <location>
        <begin position="306"/>
        <end position="325"/>
    </location>
</feature>
<evidence type="ECO:0000256" key="5">
    <source>
        <dbReference type="SAM" id="Phobius"/>
    </source>
</evidence>
<feature type="transmembrane region" description="Helical" evidence="5">
    <location>
        <begin position="93"/>
        <end position="113"/>
    </location>
</feature>
<sequence>MTAPGSTVPLPARRIDAARQLLRRHHLRDSFALNRQPSLRNAVLAGSQAAITMAVALPLVHVSPWSHLIGFAALGALVALFGRFAPQGRRNRILLLSGFWQVLAVLGMSMAAWLGAPLVLQFVLLALACGGFFLAAATSRLGPPGPLIFVFAAGAAMGHVGTLQQVAERAAATAAVAALALAVCALTETLRHPATPERRFPVEPLQPLADRLIAAGRIALGAAVAIFASHAVGAAHPAWAALGALAVMQGPQLHINLSRALQRMAGTAVGALLAWLVLHQAPSVWSLIAVLTALQFATEMIIGTNYALGQILVTPMALLMSHLAAPDAAGAAMAPERVLDTLLGVSIGLVAAVLLSTLDDRRHLARRQLARDAGRTGGAGLHIPGR</sequence>
<feature type="transmembrane region" description="Helical" evidence="5">
    <location>
        <begin position="170"/>
        <end position="190"/>
    </location>
</feature>
<comment type="caution">
    <text evidence="7">The sequence shown here is derived from an EMBL/GenBank/DDBJ whole genome shotgun (WGS) entry which is preliminary data.</text>
</comment>
<protein>
    <submittedName>
        <fullName evidence="7">FUSC family protein</fullName>
    </submittedName>
</protein>
<feature type="domain" description="Integral membrane bound transporter" evidence="6">
    <location>
        <begin position="224"/>
        <end position="350"/>
    </location>
</feature>
<evidence type="ECO:0000313" key="7">
    <source>
        <dbReference type="EMBL" id="MFC3569130.1"/>
    </source>
</evidence>
<feature type="transmembrane region" description="Helical" evidence="5">
    <location>
        <begin position="145"/>
        <end position="164"/>
    </location>
</feature>
<name>A0ABV7RZ02_9RHOB</name>
<keyword evidence="8" id="KW-1185">Reference proteome</keyword>
<evidence type="ECO:0000256" key="2">
    <source>
        <dbReference type="ARBA" id="ARBA00022692"/>
    </source>
</evidence>
<feature type="transmembrane region" description="Helical" evidence="5">
    <location>
        <begin position="268"/>
        <end position="294"/>
    </location>
</feature>
<evidence type="ECO:0000259" key="6">
    <source>
        <dbReference type="Pfam" id="PF13515"/>
    </source>
</evidence>
<evidence type="ECO:0000256" key="4">
    <source>
        <dbReference type="ARBA" id="ARBA00023136"/>
    </source>
</evidence>
<dbReference type="Proteomes" id="UP001595596">
    <property type="component" value="Unassembled WGS sequence"/>
</dbReference>
<feature type="transmembrane region" description="Helical" evidence="5">
    <location>
        <begin position="337"/>
        <end position="358"/>
    </location>
</feature>
<evidence type="ECO:0000256" key="3">
    <source>
        <dbReference type="ARBA" id="ARBA00022989"/>
    </source>
</evidence>
<comment type="subcellular location">
    <subcellularLocation>
        <location evidence="1">Membrane</location>
        <topology evidence="1">Multi-pass membrane protein</topology>
    </subcellularLocation>
</comment>
<feature type="transmembrane region" description="Helical" evidence="5">
    <location>
        <begin position="119"/>
        <end position="138"/>
    </location>
</feature>